<dbReference type="RefSeq" id="WP_106114010.1">
    <property type="nucleotide sequence ID" value="NZ_PVSR01000019.1"/>
</dbReference>
<keyword evidence="3" id="KW-0378">Hydrolase</keyword>
<dbReference type="SUPFAM" id="SSF53474">
    <property type="entry name" value="alpha/beta-Hydrolases"/>
    <property type="match status" value="1"/>
</dbReference>
<evidence type="ECO:0000313" key="3">
    <source>
        <dbReference type="EMBL" id="PRW63109.1"/>
    </source>
</evidence>
<evidence type="ECO:0000313" key="4">
    <source>
        <dbReference type="Proteomes" id="UP000239352"/>
    </source>
</evidence>
<dbReference type="EMBL" id="PVSR01000019">
    <property type="protein sequence ID" value="PRW63109.1"/>
    <property type="molecule type" value="Genomic_DNA"/>
</dbReference>
<dbReference type="GO" id="GO:0016787">
    <property type="term" value="F:hydrolase activity"/>
    <property type="evidence" value="ECO:0007669"/>
    <property type="project" value="UniProtKB-KW"/>
</dbReference>
<dbReference type="InterPro" id="IPR029058">
    <property type="entry name" value="AB_hydrolase_fold"/>
</dbReference>
<feature type="region of interest" description="Disordered" evidence="1">
    <location>
        <begin position="33"/>
        <end position="55"/>
    </location>
</feature>
<sequence length="363" mass="38062">MSSRRVVAWSAGVLGAAVTGAVMSLVSYASRSARRDDGSGDPVGEAEHARESTVAADDGVPLSVLEVGPADGGSPEVTVVLVHGYSLDSRCWLFQRVELPELVDPRVRLVLYDQRGHGRSGRPARGGGTIEQLGADLDAVLRATAGSEPVVLVGHSMGGMTIMALAEQRPELFGPWVRAVALLASSAGQVGAQGLPRPWLSRHNPLTAVLGVLAGWQPGLVELVRRGGARVTRSMVRELAFGDRGVDAELVELTEEMISGTSVETVTGFLETIGAHDRRAALAALRSCEVLVLGGDADRLTPFTHSETMAAELPEAELVRAPGAGHMVILERAELVTARLTGLVRRVAGGTRASDSAEKVSGR</sequence>
<evidence type="ECO:0000256" key="1">
    <source>
        <dbReference type="SAM" id="MobiDB-lite"/>
    </source>
</evidence>
<protein>
    <submittedName>
        <fullName evidence="3">Alpha/beta hydrolase</fullName>
    </submittedName>
</protein>
<reference evidence="3 4" key="1">
    <citation type="submission" date="2018-03" db="EMBL/GenBank/DDBJ databases">
        <title>Actinopolyspora mortivallis from Sahara, screening for active biomolecules.</title>
        <authorList>
            <person name="Selama O."/>
            <person name="Wellington E.M.H."/>
            <person name="Hacene H."/>
        </authorList>
    </citation>
    <scope>NUCLEOTIDE SEQUENCE [LARGE SCALE GENOMIC DNA]</scope>
    <source>
        <strain evidence="3 4">M5A</strain>
    </source>
</reference>
<gene>
    <name evidence="3" type="ORF">CEP50_11795</name>
</gene>
<dbReference type="InterPro" id="IPR000073">
    <property type="entry name" value="AB_hydrolase_1"/>
</dbReference>
<dbReference type="Proteomes" id="UP000239352">
    <property type="component" value="Unassembled WGS sequence"/>
</dbReference>
<dbReference type="AlphaFoldDB" id="A0A2T0GVG8"/>
<proteinExistence type="predicted"/>
<dbReference type="PANTHER" id="PTHR43689:SF8">
    <property type="entry name" value="ALPHA_BETA-HYDROLASES SUPERFAMILY PROTEIN"/>
    <property type="match status" value="1"/>
</dbReference>
<keyword evidence="4" id="KW-1185">Reference proteome</keyword>
<feature type="domain" description="AB hydrolase-1" evidence="2">
    <location>
        <begin position="79"/>
        <end position="336"/>
    </location>
</feature>
<accession>A0A2T0GVG8</accession>
<evidence type="ECO:0000259" key="2">
    <source>
        <dbReference type="Pfam" id="PF12697"/>
    </source>
</evidence>
<name>A0A2T0GVG8_ACTMO</name>
<dbReference type="STRING" id="1050202.GCA_000384035_00285"/>
<dbReference type="Gene3D" id="3.40.50.1820">
    <property type="entry name" value="alpha/beta hydrolase"/>
    <property type="match status" value="1"/>
</dbReference>
<organism evidence="3 4">
    <name type="scientific">Actinopolyspora mortivallis</name>
    <dbReference type="NCBI Taxonomy" id="33906"/>
    <lineage>
        <taxon>Bacteria</taxon>
        <taxon>Bacillati</taxon>
        <taxon>Actinomycetota</taxon>
        <taxon>Actinomycetes</taxon>
        <taxon>Actinopolysporales</taxon>
        <taxon>Actinopolysporaceae</taxon>
        <taxon>Actinopolyspora</taxon>
    </lineage>
</organism>
<dbReference type="InParanoid" id="A0A2T0GVG8"/>
<dbReference type="PANTHER" id="PTHR43689">
    <property type="entry name" value="HYDROLASE"/>
    <property type="match status" value="1"/>
</dbReference>
<comment type="caution">
    <text evidence="3">The sequence shown here is derived from an EMBL/GenBank/DDBJ whole genome shotgun (WGS) entry which is preliminary data.</text>
</comment>
<dbReference type="Pfam" id="PF12697">
    <property type="entry name" value="Abhydrolase_6"/>
    <property type="match status" value="1"/>
</dbReference>